<dbReference type="Proteomes" id="UP001597417">
    <property type="component" value="Unassembled WGS sequence"/>
</dbReference>
<evidence type="ECO:0000313" key="4">
    <source>
        <dbReference type="Proteomes" id="UP001597417"/>
    </source>
</evidence>
<comment type="caution">
    <text evidence="3">The sequence shown here is derived from an EMBL/GenBank/DDBJ whole genome shotgun (WGS) entry which is preliminary data.</text>
</comment>
<evidence type="ECO:0000256" key="1">
    <source>
        <dbReference type="ARBA" id="ARBA00006174"/>
    </source>
</evidence>
<feature type="domain" description="MmgE/PrpD N-terminal" evidence="2">
    <location>
        <begin position="10"/>
        <end position="246"/>
    </location>
</feature>
<sequence length="453" mass="48666">MANESSVSTRLASHVAQFRNNSWDPDVLRRTELCLLDSLSCYSAGLSLKHFEPSIAVAGKLLSPSSNGYRSKDRFSSFAMAYLYGQAANSLDYDDTLFGHPGAPIIGAVLSVGAREGLSLDRLLRGISAGYEAHTVLGAASVPSHERAAQVRSVGVWDTVAASIGVGVALDFDDSMLERVIGVAVAHSLLPYTAKWYERPVPAVKNNLGWAAAGAVLSIDLVTAGQTGVTRALDGDAGMWQMAGSDRWDFEQALDEKPAVLRVGFKAFPVCWHLQEYLKTLSQLLKNISPDDEIVEIVLTGPDEVEKFCEPDILGTADVAFSLPAAFSLLISGVEPGPQWDSVNDQPAVLRYRDVFRYERSGDRTIIIHVRKGLASSAAVGLSDSVDLAPWGLDAEGVLAKHERLSDAALCAAVAAALPAGSPSVRNVVPDRLYAVVERMMTDRESELEARKP</sequence>
<name>A0ABW5FZN1_9PSEU</name>
<reference evidence="4" key="1">
    <citation type="journal article" date="2019" name="Int. J. Syst. Evol. Microbiol.">
        <title>The Global Catalogue of Microorganisms (GCM) 10K type strain sequencing project: providing services to taxonomists for standard genome sequencing and annotation.</title>
        <authorList>
            <consortium name="The Broad Institute Genomics Platform"/>
            <consortium name="The Broad Institute Genome Sequencing Center for Infectious Disease"/>
            <person name="Wu L."/>
            <person name="Ma J."/>
        </authorList>
    </citation>
    <scope>NUCLEOTIDE SEQUENCE [LARGE SCALE GENOMIC DNA]</scope>
    <source>
        <strain evidence="4">CGMCC 4.7645</strain>
    </source>
</reference>
<evidence type="ECO:0000259" key="2">
    <source>
        <dbReference type="Pfam" id="PF03972"/>
    </source>
</evidence>
<dbReference type="PANTHER" id="PTHR16943:SF8">
    <property type="entry name" value="2-METHYLCITRATE DEHYDRATASE"/>
    <property type="match status" value="1"/>
</dbReference>
<dbReference type="RefSeq" id="WP_378268109.1">
    <property type="nucleotide sequence ID" value="NZ_JBHUKR010000016.1"/>
</dbReference>
<dbReference type="SUPFAM" id="SSF103378">
    <property type="entry name" value="2-methylcitrate dehydratase PrpD"/>
    <property type="match status" value="1"/>
</dbReference>
<dbReference type="InterPro" id="IPR005656">
    <property type="entry name" value="MmgE_PrpD"/>
</dbReference>
<keyword evidence="4" id="KW-1185">Reference proteome</keyword>
<evidence type="ECO:0000313" key="3">
    <source>
        <dbReference type="EMBL" id="MFD2420079.1"/>
    </source>
</evidence>
<organism evidence="3 4">
    <name type="scientific">Amycolatopsis pigmentata</name>
    <dbReference type="NCBI Taxonomy" id="450801"/>
    <lineage>
        <taxon>Bacteria</taxon>
        <taxon>Bacillati</taxon>
        <taxon>Actinomycetota</taxon>
        <taxon>Actinomycetes</taxon>
        <taxon>Pseudonocardiales</taxon>
        <taxon>Pseudonocardiaceae</taxon>
        <taxon>Amycolatopsis</taxon>
    </lineage>
</organism>
<proteinExistence type="inferred from homology"/>
<protein>
    <submittedName>
        <fullName evidence="3">MmgE/PrpD family protein</fullName>
    </submittedName>
</protein>
<dbReference type="Gene3D" id="1.10.4100.10">
    <property type="entry name" value="2-methylcitrate dehydratase PrpD"/>
    <property type="match status" value="1"/>
</dbReference>
<dbReference type="EMBL" id="JBHUKR010000016">
    <property type="protein sequence ID" value="MFD2420079.1"/>
    <property type="molecule type" value="Genomic_DNA"/>
</dbReference>
<dbReference type="InterPro" id="IPR036148">
    <property type="entry name" value="MmgE/PrpD_sf"/>
</dbReference>
<accession>A0ABW5FZN1</accession>
<dbReference type="PANTHER" id="PTHR16943">
    <property type="entry name" value="2-METHYLCITRATE DEHYDRATASE-RELATED"/>
    <property type="match status" value="1"/>
</dbReference>
<dbReference type="InterPro" id="IPR045336">
    <property type="entry name" value="MmgE_PrpD_N"/>
</dbReference>
<comment type="similarity">
    <text evidence="1">Belongs to the PrpD family.</text>
</comment>
<gene>
    <name evidence="3" type="ORF">ACFSXZ_27490</name>
</gene>
<dbReference type="Pfam" id="PF03972">
    <property type="entry name" value="MmgE_PrpD_N"/>
    <property type="match status" value="1"/>
</dbReference>
<dbReference type="InterPro" id="IPR042183">
    <property type="entry name" value="MmgE/PrpD_sf_1"/>
</dbReference>